<dbReference type="Pfam" id="PF06197">
    <property type="entry name" value="DUF998"/>
    <property type="match status" value="1"/>
</dbReference>
<organism evidence="2 3">
    <name type="scientific">Lentzea cavernae</name>
    <dbReference type="NCBI Taxonomy" id="2020703"/>
    <lineage>
        <taxon>Bacteria</taxon>
        <taxon>Bacillati</taxon>
        <taxon>Actinomycetota</taxon>
        <taxon>Actinomycetes</taxon>
        <taxon>Pseudonocardiales</taxon>
        <taxon>Pseudonocardiaceae</taxon>
        <taxon>Lentzea</taxon>
    </lineage>
</organism>
<proteinExistence type="predicted"/>
<reference evidence="3" key="1">
    <citation type="journal article" date="2019" name="Int. J. Syst. Evol. Microbiol.">
        <title>The Global Catalogue of Microorganisms (GCM) 10K type strain sequencing project: providing services to taxonomists for standard genome sequencing and annotation.</title>
        <authorList>
            <consortium name="The Broad Institute Genomics Platform"/>
            <consortium name="The Broad Institute Genome Sequencing Center for Infectious Disease"/>
            <person name="Wu L."/>
            <person name="Ma J."/>
        </authorList>
    </citation>
    <scope>NUCLEOTIDE SEQUENCE [LARGE SCALE GENOMIC DNA]</scope>
    <source>
        <strain evidence="3">CGMCC 4.7367</strain>
    </source>
</reference>
<sequence>MAGRVRLGAVLWVLVAQYFLMLFVVQSRWEVPHSWLRNAISDLGAATCFRSADVDRWVCSPWHVAAGVSWTVAGLCLAAGALLVRPLFPDVRTARAGLALLVVTGLALVVVGLNPEDTRAALHVVGAVVAIPVGEVAMLLTGLALARTERWRLLGCVGVVGAVVAAVALVLMVAQVGGPGLFGLWERIAAFPVLLWAVVCGLVLPAGRRRRLRESGRLSA</sequence>
<dbReference type="EMBL" id="BNAR01000002">
    <property type="protein sequence ID" value="GHH34905.1"/>
    <property type="molecule type" value="Genomic_DNA"/>
</dbReference>
<keyword evidence="1" id="KW-0812">Transmembrane</keyword>
<evidence type="ECO:0000313" key="3">
    <source>
        <dbReference type="Proteomes" id="UP000605568"/>
    </source>
</evidence>
<feature type="transmembrane region" description="Helical" evidence="1">
    <location>
        <begin position="7"/>
        <end position="25"/>
    </location>
</feature>
<feature type="transmembrane region" description="Helical" evidence="1">
    <location>
        <begin position="96"/>
        <end position="114"/>
    </location>
</feature>
<evidence type="ECO:0000313" key="2">
    <source>
        <dbReference type="EMBL" id="GHH34905.1"/>
    </source>
</evidence>
<protein>
    <recommendedName>
        <fullName evidence="4">DUF998 domain-containing protein</fullName>
    </recommendedName>
</protein>
<feature type="transmembrane region" description="Helical" evidence="1">
    <location>
        <begin position="153"/>
        <end position="176"/>
    </location>
</feature>
<keyword evidence="3" id="KW-1185">Reference proteome</keyword>
<feature type="transmembrane region" description="Helical" evidence="1">
    <location>
        <begin position="62"/>
        <end position="84"/>
    </location>
</feature>
<comment type="caution">
    <text evidence="2">The sequence shown here is derived from an EMBL/GenBank/DDBJ whole genome shotgun (WGS) entry which is preliminary data.</text>
</comment>
<feature type="transmembrane region" description="Helical" evidence="1">
    <location>
        <begin position="188"/>
        <end position="207"/>
    </location>
</feature>
<keyword evidence="1" id="KW-1133">Transmembrane helix</keyword>
<dbReference type="Proteomes" id="UP000605568">
    <property type="component" value="Unassembled WGS sequence"/>
</dbReference>
<feature type="transmembrane region" description="Helical" evidence="1">
    <location>
        <begin position="120"/>
        <end position="146"/>
    </location>
</feature>
<keyword evidence="1" id="KW-0472">Membrane</keyword>
<evidence type="ECO:0008006" key="4">
    <source>
        <dbReference type="Google" id="ProtNLM"/>
    </source>
</evidence>
<gene>
    <name evidence="2" type="ORF">GCM10017774_19640</name>
</gene>
<name>A0ABQ3M7C1_9PSEU</name>
<dbReference type="InterPro" id="IPR009339">
    <property type="entry name" value="DUF998"/>
</dbReference>
<accession>A0ABQ3M7C1</accession>
<evidence type="ECO:0000256" key="1">
    <source>
        <dbReference type="SAM" id="Phobius"/>
    </source>
</evidence>